<feature type="domain" description="VPDSG-CTERM protein sorting" evidence="3">
    <location>
        <begin position="50"/>
        <end position="71"/>
    </location>
</feature>
<accession>A0A927F7W3</accession>
<protein>
    <submittedName>
        <fullName evidence="4">VPDSG-CTERM sorting domain-containing protein</fullName>
    </submittedName>
</protein>
<dbReference type="RefSeq" id="WP_191615918.1">
    <property type="nucleotide sequence ID" value="NZ_JACYFG010000006.1"/>
</dbReference>
<keyword evidence="1" id="KW-0812">Transmembrane</keyword>
<feature type="transmembrane region" description="Helical" evidence="1">
    <location>
        <begin position="56"/>
        <end position="75"/>
    </location>
</feature>
<reference evidence="4" key="1">
    <citation type="submission" date="2020-09" db="EMBL/GenBank/DDBJ databases">
        <title>Pelagicoccus enzymogenes sp. nov. with an EPS production, isolated from marine sediment.</title>
        <authorList>
            <person name="Feng X."/>
        </authorList>
    </citation>
    <scope>NUCLEOTIDE SEQUENCE</scope>
    <source>
        <strain evidence="4">NFK12</strain>
    </source>
</reference>
<proteinExistence type="predicted"/>
<gene>
    <name evidence="4" type="ORF">IEN85_04755</name>
</gene>
<keyword evidence="1" id="KW-0472">Membrane</keyword>
<dbReference type="InterPro" id="IPR022288">
    <property type="entry name" value="VPDSG_CTERM"/>
</dbReference>
<feature type="chain" id="PRO_5037323824" evidence="2">
    <location>
        <begin position="33"/>
        <end position="81"/>
    </location>
</feature>
<keyword evidence="5" id="KW-1185">Reference proteome</keyword>
<dbReference type="AlphaFoldDB" id="A0A927F7W3"/>
<dbReference type="EMBL" id="JACYFG010000006">
    <property type="protein sequence ID" value="MBD5778790.1"/>
    <property type="molecule type" value="Genomic_DNA"/>
</dbReference>
<evidence type="ECO:0000313" key="5">
    <source>
        <dbReference type="Proteomes" id="UP000622317"/>
    </source>
</evidence>
<keyword evidence="2" id="KW-0732">Signal</keyword>
<evidence type="ECO:0000256" key="2">
    <source>
        <dbReference type="SAM" id="SignalP"/>
    </source>
</evidence>
<keyword evidence="1" id="KW-1133">Transmembrane helix</keyword>
<name>A0A927F7W3_9BACT</name>
<evidence type="ECO:0000256" key="1">
    <source>
        <dbReference type="SAM" id="Phobius"/>
    </source>
</evidence>
<dbReference type="Proteomes" id="UP000622317">
    <property type="component" value="Unassembled WGS sequence"/>
</dbReference>
<sequence length="81" mass="8609">MKTVLNTPKLLSSLKFSLLFLGIVLSAQSLNADEDYYPTDETGETNPLEPVPDSGSTAVLVLMGIAAVAGAGRWARRSARD</sequence>
<comment type="caution">
    <text evidence="4">The sequence shown here is derived from an EMBL/GenBank/DDBJ whole genome shotgun (WGS) entry which is preliminary data.</text>
</comment>
<evidence type="ECO:0000259" key="3">
    <source>
        <dbReference type="Pfam" id="PF18205"/>
    </source>
</evidence>
<organism evidence="4 5">
    <name type="scientific">Pelagicoccus enzymogenes</name>
    <dbReference type="NCBI Taxonomy" id="2773457"/>
    <lineage>
        <taxon>Bacteria</taxon>
        <taxon>Pseudomonadati</taxon>
        <taxon>Verrucomicrobiota</taxon>
        <taxon>Opitutia</taxon>
        <taxon>Puniceicoccales</taxon>
        <taxon>Pelagicoccaceae</taxon>
        <taxon>Pelagicoccus</taxon>
    </lineage>
</organism>
<dbReference type="Pfam" id="PF18205">
    <property type="entry name" value="VPDSG-CTERM"/>
    <property type="match status" value="1"/>
</dbReference>
<feature type="signal peptide" evidence="2">
    <location>
        <begin position="1"/>
        <end position="32"/>
    </location>
</feature>
<evidence type="ECO:0000313" key="4">
    <source>
        <dbReference type="EMBL" id="MBD5778790.1"/>
    </source>
</evidence>
<dbReference type="NCBIfam" id="TIGR03778">
    <property type="entry name" value="VPDSG_CTERM"/>
    <property type="match status" value="1"/>
</dbReference>